<name>A0A934KB23_9BACT</name>
<gene>
    <name evidence="2" type="ORF">JF922_17920</name>
</gene>
<dbReference type="AlphaFoldDB" id="A0A934KB23"/>
<dbReference type="Proteomes" id="UP000612893">
    <property type="component" value="Unassembled WGS sequence"/>
</dbReference>
<dbReference type="SUPFAM" id="SSF51182">
    <property type="entry name" value="RmlC-like cupins"/>
    <property type="match status" value="1"/>
</dbReference>
<evidence type="ECO:0000313" key="2">
    <source>
        <dbReference type="EMBL" id="MBJ7599941.1"/>
    </source>
</evidence>
<dbReference type="InterPro" id="IPR014710">
    <property type="entry name" value="RmlC-like_jellyroll"/>
</dbReference>
<dbReference type="InterPro" id="IPR013096">
    <property type="entry name" value="Cupin_2"/>
</dbReference>
<accession>A0A934KB23</accession>
<sequence>MSDEPQAVPRFEWKPLTRPGCRGVESRLLVARQELVLSMLRFQPGGTIDEHAADHPVDVICLEGSGFISLEGRTHRFAAGHSMLWPPGLLHRLWTDRHQMLTLMSERP</sequence>
<keyword evidence="3" id="KW-1185">Reference proteome</keyword>
<feature type="domain" description="Cupin type-2" evidence="1">
    <location>
        <begin position="40"/>
        <end position="97"/>
    </location>
</feature>
<reference evidence="2" key="1">
    <citation type="submission" date="2020-10" db="EMBL/GenBank/DDBJ databases">
        <title>Ca. Dormibacterota MAGs.</title>
        <authorList>
            <person name="Montgomery K."/>
        </authorList>
    </citation>
    <scope>NUCLEOTIDE SEQUENCE [LARGE SCALE GENOMIC DNA]</scope>
    <source>
        <strain evidence="2">SC8812_S17_10</strain>
    </source>
</reference>
<dbReference type="Pfam" id="PF07883">
    <property type="entry name" value="Cupin_2"/>
    <property type="match status" value="1"/>
</dbReference>
<dbReference type="InterPro" id="IPR011051">
    <property type="entry name" value="RmlC_Cupin_sf"/>
</dbReference>
<protein>
    <submittedName>
        <fullName evidence="2">Cupin domain-containing protein</fullName>
    </submittedName>
</protein>
<evidence type="ECO:0000313" key="3">
    <source>
        <dbReference type="Proteomes" id="UP000612893"/>
    </source>
</evidence>
<proteinExistence type="predicted"/>
<dbReference type="EMBL" id="JAEKNR010000178">
    <property type="protein sequence ID" value="MBJ7599941.1"/>
    <property type="molecule type" value="Genomic_DNA"/>
</dbReference>
<comment type="caution">
    <text evidence="2">The sequence shown here is derived from an EMBL/GenBank/DDBJ whole genome shotgun (WGS) entry which is preliminary data.</text>
</comment>
<organism evidence="2 3">
    <name type="scientific">Candidatus Nephthysia bennettiae</name>
    <dbReference type="NCBI Taxonomy" id="3127016"/>
    <lineage>
        <taxon>Bacteria</taxon>
        <taxon>Bacillati</taxon>
        <taxon>Candidatus Dormiibacterota</taxon>
        <taxon>Candidatus Dormibacteria</taxon>
        <taxon>Candidatus Dormibacterales</taxon>
        <taxon>Candidatus Dormibacteraceae</taxon>
        <taxon>Candidatus Nephthysia</taxon>
    </lineage>
</organism>
<evidence type="ECO:0000259" key="1">
    <source>
        <dbReference type="Pfam" id="PF07883"/>
    </source>
</evidence>
<dbReference type="RefSeq" id="WP_338203599.1">
    <property type="nucleotide sequence ID" value="NZ_JAEKNR010000178.1"/>
</dbReference>
<dbReference type="Gene3D" id="2.60.120.10">
    <property type="entry name" value="Jelly Rolls"/>
    <property type="match status" value="1"/>
</dbReference>